<comment type="caution">
    <text evidence="1">The sequence shown here is derived from an EMBL/GenBank/DDBJ whole genome shotgun (WGS) entry which is preliminary data.</text>
</comment>
<name>A0A1R2CPK7_9CILI</name>
<dbReference type="EMBL" id="MPUH01000092">
    <property type="protein sequence ID" value="OMJ90922.1"/>
    <property type="molecule type" value="Genomic_DNA"/>
</dbReference>
<accession>A0A1R2CPK7</accession>
<dbReference type="AlphaFoldDB" id="A0A1R2CPK7"/>
<sequence>MSSNQQTSISYAELIESLHDYTRTVNILKSQQCLKNYHSKFRKHLQQKLSKCQEKYCTKISNYIPSSLFAVRNFQIFPLLLSYHKLASDLKIPSTLYVTQKQAYLFTYKTKLVISSGYEVIDKFINILRFSSGFPICSFKPLDGKIIFIMSLEKLRNMLISPEKEIGYYQEFIKPLGKKASILITHSKKNSYNKYYLVHKADFPEKTITSSVDINHSSPSKITTELNIPLYLKEQMDIAKRAHINKRLTHERHRSEHFMPKLENINGMKSCTNLIQRLKPNTDERFKRPEELYVINPQDTKCLIPYQIKVSIPEVNAMIQKLYLIFSHKFAKNYNKSIDELQLIFIKDTEKGWLLLKIEAVKLNEPFEYQEDSESLAMNETSFKTEMDESRFHLNESRLPLYTTIVPLEESFEKSILPHNKIRIRHFSSIIAKNIQEKEMIQCSKVVDSSALNLKISKKRNRVTDNIKDFTVFPNKKYELLINEAALNYDVYTKAHKLCQDDICKFSQKYGAQEVWTTAAVKIHKSLLKSPLCNFFSNFNSEKFKNYAKSIERILCLKVNSKYKKEMQDFHKGFSISNHDYDMYRNIFAENIKKIVRDSNDFEIIMMNFDVLRKFIVEIE</sequence>
<evidence type="ECO:0000313" key="1">
    <source>
        <dbReference type="EMBL" id="OMJ90922.1"/>
    </source>
</evidence>
<evidence type="ECO:0000313" key="2">
    <source>
        <dbReference type="Proteomes" id="UP000187209"/>
    </source>
</evidence>
<dbReference type="Proteomes" id="UP000187209">
    <property type="component" value="Unassembled WGS sequence"/>
</dbReference>
<proteinExistence type="predicted"/>
<gene>
    <name evidence="1" type="ORF">SteCoe_6585</name>
</gene>
<protein>
    <submittedName>
        <fullName evidence="1">Uncharacterized protein</fullName>
    </submittedName>
</protein>
<organism evidence="1 2">
    <name type="scientific">Stentor coeruleus</name>
    <dbReference type="NCBI Taxonomy" id="5963"/>
    <lineage>
        <taxon>Eukaryota</taxon>
        <taxon>Sar</taxon>
        <taxon>Alveolata</taxon>
        <taxon>Ciliophora</taxon>
        <taxon>Postciliodesmatophora</taxon>
        <taxon>Heterotrichea</taxon>
        <taxon>Heterotrichida</taxon>
        <taxon>Stentoridae</taxon>
        <taxon>Stentor</taxon>
    </lineage>
</organism>
<keyword evidence="2" id="KW-1185">Reference proteome</keyword>
<reference evidence="1 2" key="1">
    <citation type="submission" date="2016-11" db="EMBL/GenBank/DDBJ databases">
        <title>The macronuclear genome of Stentor coeruleus: a giant cell with tiny introns.</title>
        <authorList>
            <person name="Slabodnick M."/>
            <person name="Ruby J.G."/>
            <person name="Reiff S.B."/>
            <person name="Swart E.C."/>
            <person name="Gosai S."/>
            <person name="Prabakaran S."/>
            <person name="Witkowska E."/>
            <person name="Larue G.E."/>
            <person name="Fisher S."/>
            <person name="Freeman R.M."/>
            <person name="Gunawardena J."/>
            <person name="Chu W."/>
            <person name="Stover N.A."/>
            <person name="Gregory B.D."/>
            <person name="Nowacki M."/>
            <person name="Derisi J."/>
            <person name="Roy S.W."/>
            <person name="Marshall W.F."/>
            <person name="Sood P."/>
        </authorList>
    </citation>
    <scope>NUCLEOTIDE SEQUENCE [LARGE SCALE GENOMIC DNA]</scope>
    <source>
        <strain evidence="1">WM001</strain>
    </source>
</reference>